<keyword evidence="3" id="KW-1185">Reference proteome</keyword>
<comment type="caution">
    <text evidence="2">The sequence shown here is derived from an EMBL/GenBank/DDBJ whole genome shotgun (WGS) entry which is preliminary data.</text>
</comment>
<dbReference type="AlphaFoldDB" id="A0A1E3BQY5"/>
<dbReference type="EMBL" id="JXNT01000001">
    <property type="protein sequence ID" value="ODM23359.1"/>
    <property type="molecule type" value="Genomic_DNA"/>
</dbReference>
<evidence type="ECO:0000256" key="1">
    <source>
        <dbReference type="SAM" id="MobiDB-lite"/>
    </source>
</evidence>
<sequence length="215" mass="24570">MNTDNGNETANSQFRPDGQASHDGDGSEQPGPDSRSEESEDLGPEAQAKRENHEKRWLSGRPSRQAQEGDIIEALRARFFGCREHDKDSDKRYQDLPRCYSRRVQNARMPKVPIQGTEGGPEKLPCGCDYEIFLARDSRMWLVVKGLFDDAGKKKKDPMEPHMTRCIGKHRLCFEKSFEIIFGEFSNEKMLNIDNLRAYGARRSAKADYGRRPSE</sequence>
<protein>
    <submittedName>
        <fullName evidence="2">Uncharacterized protein</fullName>
    </submittedName>
</protein>
<organism evidence="2 3">
    <name type="scientific">Aspergillus cristatus</name>
    <name type="common">Chinese Fuzhuan brick tea-fermentation fungus</name>
    <name type="synonym">Eurotium cristatum</name>
    <dbReference type="NCBI Taxonomy" id="573508"/>
    <lineage>
        <taxon>Eukaryota</taxon>
        <taxon>Fungi</taxon>
        <taxon>Dikarya</taxon>
        <taxon>Ascomycota</taxon>
        <taxon>Pezizomycotina</taxon>
        <taxon>Eurotiomycetes</taxon>
        <taxon>Eurotiomycetidae</taxon>
        <taxon>Eurotiales</taxon>
        <taxon>Aspergillaceae</taxon>
        <taxon>Aspergillus</taxon>
        <taxon>Aspergillus subgen. Aspergillus</taxon>
    </lineage>
</organism>
<evidence type="ECO:0000313" key="2">
    <source>
        <dbReference type="EMBL" id="ODM23359.1"/>
    </source>
</evidence>
<feature type="compositionally biased region" description="Polar residues" evidence="1">
    <location>
        <begin position="1"/>
        <end position="14"/>
    </location>
</feature>
<proteinExistence type="predicted"/>
<dbReference type="OrthoDB" id="3940739at2759"/>
<dbReference type="Proteomes" id="UP000094569">
    <property type="component" value="Unassembled WGS sequence"/>
</dbReference>
<feature type="compositionally biased region" description="Basic and acidic residues" evidence="1">
    <location>
        <begin position="47"/>
        <end position="57"/>
    </location>
</feature>
<evidence type="ECO:0000313" key="3">
    <source>
        <dbReference type="Proteomes" id="UP000094569"/>
    </source>
</evidence>
<reference evidence="2 3" key="1">
    <citation type="journal article" date="2016" name="BMC Genomics">
        <title>Comparative genomic and transcriptomic analyses of the Fuzhuan brick tea-fermentation fungus Aspergillus cristatus.</title>
        <authorList>
            <person name="Ge Y."/>
            <person name="Wang Y."/>
            <person name="Liu Y."/>
            <person name="Tan Y."/>
            <person name="Ren X."/>
            <person name="Zhang X."/>
            <person name="Hyde K.D."/>
            <person name="Liu Y."/>
            <person name="Liu Z."/>
        </authorList>
    </citation>
    <scope>NUCLEOTIDE SEQUENCE [LARGE SCALE GENOMIC DNA]</scope>
    <source>
        <strain evidence="2 3">GZAAS20.1005</strain>
    </source>
</reference>
<dbReference type="VEuPathDB" id="FungiDB:SI65_00948"/>
<accession>A0A1E3BQY5</accession>
<gene>
    <name evidence="2" type="ORF">SI65_00948</name>
</gene>
<feature type="region of interest" description="Disordered" evidence="1">
    <location>
        <begin position="1"/>
        <end position="69"/>
    </location>
</feature>
<name>A0A1E3BQY5_ASPCR</name>